<feature type="region of interest" description="Disordered" evidence="1">
    <location>
        <begin position="947"/>
        <end position="970"/>
    </location>
</feature>
<protein>
    <recommendedName>
        <fullName evidence="4">Treslin</fullName>
    </recommendedName>
</protein>
<proteinExistence type="predicted"/>
<dbReference type="GO" id="GO:0006260">
    <property type="term" value="P:DNA replication"/>
    <property type="evidence" value="ECO:0007669"/>
    <property type="project" value="InterPro"/>
</dbReference>
<evidence type="ECO:0000256" key="1">
    <source>
        <dbReference type="SAM" id="MobiDB-lite"/>
    </source>
</evidence>
<comment type="caution">
    <text evidence="2">The sequence shown here is derived from an EMBL/GenBank/DDBJ whole genome shotgun (WGS) entry which is preliminary data.</text>
</comment>
<dbReference type="GO" id="GO:0033314">
    <property type="term" value="P:mitotic DNA replication checkpoint signaling"/>
    <property type="evidence" value="ECO:0007669"/>
    <property type="project" value="InterPro"/>
</dbReference>
<gene>
    <name evidence="2" type="ORF">KP509_36G052700</name>
</gene>
<dbReference type="PANTHER" id="PTHR21556:SF2">
    <property type="entry name" value="TRESLIN"/>
    <property type="match status" value="1"/>
</dbReference>
<dbReference type="GO" id="GO:0010212">
    <property type="term" value="P:response to ionizing radiation"/>
    <property type="evidence" value="ECO:0007669"/>
    <property type="project" value="InterPro"/>
</dbReference>
<dbReference type="GO" id="GO:0007095">
    <property type="term" value="P:mitotic G2 DNA damage checkpoint signaling"/>
    <property type="evidence" value="ECO:0007669"/>
    <property type="project" value="TreeGrafter"/>
</dbReference>
<dbReference type="PANTHER" id="PTHR21556">
    <property type="entry name" value="TRESLIN"/>
    <property type="match status" value="1"/>
</dbReference>
<name>A0A8T2QD35_CERRI</name>
<reference evidence="2" key="1">
    <citation type="submission" date="2021-08" db="EMBL/GenBank/DDBJ databases">
        <title>WGS assembly of Ceratopteris richardii.</title>
        <authorList>
            <person name="Marchant D.B."/>
            <person name="Chen G."/>
            <person name="Jenkins J."/>
            <person name="Shu S."/>
            <person name="Leebens-Mack J."/>
            <person name="Grimwood J."/>
            <person name="Schmutz J."/>
            <person name="Soltis P."/>
            <person name="Soltis D."/>
            <person name="Chen Z.-H."/>
        </authorList>
    </citation>
    <scope>NUCLEOTIDE SEQUENCE</scope>
    <source>
        <strain evidence="2">Whitten #5841</strain>
        <tissue evidence="2">Leaf</tissue>
    </source>
</reference>
<accession>A0A8T2QD35</accession>
<dbReference type="EMBL" id="CM035441">
    <property type="protein sequence ID" value="KAH7281540.1"/>
    <property type="molecule type" value="Genomic_DNA"/>
</dbReference>
<evidence type="ECO:0008006" key="4">
    <source>
        <dbReference type="Google" id="ProtNLM"/>
    </source>
</evidence>
<feature type="region of interest" description="Disordered" evidence="1">
    <location>
        <begin position="1047"/>
        <end position="1067"/>
    </location>
</feature>
<dbReference type="GO" id="GO:0005634">
    <property type="term" value="C:nucleus"/>
    <property type="evidence" value="ECO:0007669"/>
    <property type="project" value="InterPro"/>
</dbReference>
<feature type="compositionally biased region" description="Basic residues" evidence="1">
    <location>
        <begin position="1049"/>
        <end position="1064"/>
    </location>
</feature>
<dbReference type="AlphaFoldDB" id="A0A8T2QD35"/>
<dbReference type="OMA" id="DICWEEF"/>
<dbReference type="InterPro" id="IPR026153">
    <property type="entry name" value="Treslin"/>
</dbReference>
<evidence type="ECO:0000313" key="3">
    <source>
        <dbReference type="Proteomes" id="UP000825935"/>
    </source>
</evidence>
<sequence>MTAKEIERLVIMVDIRAWILHPNPNKLASILQNCVRTVLASMSPTCRWGFKLFDSSMNPFASSCRISKLLGSWACTTRFDSVRPGGDNSPTLPEVFAQFSSVLNCLHTEIQKAYSTDVIATKSFPIPPANAVFTASALMELFSDCIWSPLLSEREETATRSSPSSLCLPVNLNSNLVILFSTLPFNHLDLTLFLGVKTADSEAELQDVFRSTFRKVYGSYAASDIHLCWVDVPVSISMLEPEKELICSDRVHQRSSLTAMLVNLGWSFTSLDVLSAGLCTMPFSVLWKGLAHPLLQLRPKYPSKFIRMCIQVKDVDKKILSASLCKVETIPIGSKQIERFIRNRVLHVSGSVPKQIFDCASKHLLAQSLVWSKGAEKAKLDVLEVKLGDGIDSNFVGDYLLGHIHQHQCSKFEPGKPAWQLLMLHLAREGRLAVFDIDSDDCSCFGLIEPISVHIALLSIVTKAFLLESHFSLTQENSVHSSQRALVFNTTFEKSSNNITGSQPTSVETSSQSSQAFVVSCKLEDMICKASSPRKRKPFDSITAINGSNPKDNNLMMNDHRNKRAKQSHALKCENAQQHVIKKKLEDYYTKSSRRSKTIKLLSCWMRQTKEENYSDCAPNLNPLAALLGFHISHQDAGPGNPLVTVESDSKSLENNTQVPSIQDSIAFPMTNHSHRSVCAKNADQFTIDSLQSKCSNQDEANFSMLAIPLDCFNNEKGNLTVDDNELTEANAYMASVKQKIDECLLSSDIDLYSFSQRMMMDVRNAISIICAKSSTASEISTGSFKSIHNERILGMIKESLLQNPKVLSLKYKNCRPPKSASIGTILNTNSDMLIYGSEEKVKEYELQILFRMEILSILLKSSHQQTSAQALIDDICMLLESIQFNLPGGVLEGESLLDFSNNAIKQRYYERLPSVVEKIYTAMEFNGHNEVSEDDDLDPLKAASESIPSISAHDSPRTEEDQYSNSDNAYSSSHIKFRRQCSDLTLQRSLFSSGTKFCSAESSEQRLKQAEARRERAKRFSHFASSCRSMLQVTVTPKINLAACPKKTQQKHHGGSKSKHSKLNRSSECEVILQTPFSMAKQRSERPSLAAKKKLLVWNW</sequence>
<evidence type="ECO:0000313" key="2">
    <source>
        <dbReference type="EMBL" id="KAH7281540.1"/>
    </source>
</evidence>
<dbReference type="GO" id="GO:0030174">
    <property type="term" value="P:regulation of DNA-templated DNA replication initiation"/>
    <property type="evidence" value="ECO:0007669"/>
    <property type="project" value="TreeGrafter"/>
</dbReference>
<dbReference type="GO" id="GO:0003682">
    <property type="term" value="F:chromatin binding"/>
    <property type="evidence" value="ECO:0007669"/>
    <property type="project" value="TreeGrafter"/>
</dbReference>
<keyword evidence="3" id="KW-1185">Reference proteome</keyword>
<dbReference type="OrthoDB" id="1913152at2759"/>
<dbReference type="Proteomes" id="UP000825935">
    <property type="component" value="Chromosome 36"/>
</dbReference>
<organism evidence="2 3">
    <name type="scientific">Ceratopteris richardii</name>
    <name type="common">Triangle waterfern</name>
    <dbReference type="NCBI Taxonomy" id="49495"/>
    <lineage>
        <taxon>Eukaryota</taxon>
        <taxon>Viridiplantae</taxon>
        <taxon>Streptophyta</taxon>
        <taxon>Embryophyta</taxon>
        <taxon>Tracheophyta</taxon>
        <taxon>Polypodiopsida</taxon>
        <taxon>Polypodiidae</taxon>
        <taxon>Polypodiales</taxon>
        <taxon>Pteridineae</taxon>
        <taxon>Pteridaceae</taxon>
        <taxon>Parkerioideae</taxon>
        <taxon>Ceratopteris</taxon>
    </lineage>
</organism>